<name>A0A6A4XH92_AMPAM</name>
<accession>A0A6A4XH92</accession>
<protein>
    <submittedName>
        <fullName evidence="2">Protein phosphatase 1 regulatory subunit 32</fullName>
    </submittedName>
</protein>
<sequence>MDYYSSTSRGSRHIEQSQGGGTYDMDFYATSYSLAHNKPAYKPNPPLIRNGTGFIRSLVPTGDIGVMAGAEVKALTSGLCRSALPERHPPWVMHDGREPLPATVNDSTASGYASNATPTHQLVKFPRDWRQADSRAETFPKHQPLARQHLAKNEHNDYVSEYHAIFKQKPFHGDLSGTRCPENPEIICSTGFTHERGAEGGPQARHFATPPTAYQSYFSTAPLGPGAQLPSTNTDTRDVGTGYPNQRPVTVAGQLRPPQTKHQQDFGNPADREPGAILLPTKINSSGFNSNNPIKQLQLDRRTFCTDYTEAFADRTPQGADREGHTTGNITARVQTFYPLASFRHRYQDHGDAEKRPERQAYPQRSWAARSGPGTIGAQRSDGPLAEVAG</sequence>
<proteinExistence type="predicted"/>
<evidence type="ECO:0000313" key="3">
    <source>
        <dbReference type="Proteomes" id="UP000440578"/>
    </source>
</evidence>
<dbReference type="PANTHER" id="PTHR34349">
    <property type="entry name" value="PROTEIN PHOSPHATASE 1 REGULATORY SUBUNIT 32"/>
    <property type="match status" value="1"/>
</dbReference>
<dbReference type="AlphaFoldDB" id="A0A6A4XH92"/>
<evidence type="ECO:0000256" key="1">
    <source>
        <dbReference type="SAM" id="MobiDB-lite"/>
    </source>
</evidence>
<dbReference type="PANTHER" id="PTHR34349:SF1">
    <property type="entry name" value="PROTEIN PHOSPHATASE 1 REGULATORY SUBUNIT 32"/>
    <property type="match status" value="1"/>
</dbReference>
<dbReference type="EMBL" id="VIIS01000028">
    <property type="protein sequence ID" value="KAF0314371.1"/>
    <property type="molecule type" value="Genomic_DNA"/>
</dbReference>
<feature type="compositionally biased region" description="Basic and acidic residues" evidence="1">
    <location>
        <begin position="349"/>
        <end position="359"/>
    </location>
</feature>
<comment type="caution">
    <text evidence="2">The sequence shown here is derived from an EMBL/GenBank/DDBJ whole genome shotgun (WGS) entry which is preliminary data.</text>
</comment>
<feature type="region of interest" description="Disordered" evidence="1">
    <location>
        <begin position="349"/>
        <end position="390"/>
    </location>
</feature>
<organism evidence="2 3">
    <name type="scientific">Amphibalanus amphitrite</name>
    <name type="common">Striped barnacle</name>
    <name type="synonym">Balanus amphitrite</name>
    <dbReference type="NCBI Taxonomy" id="1232801"/>
    <lineage>
        <taxon>Eukaryota</taxon>
        <taxon>Metazoa</taxon>
        <taxon>Ecdysozoa</taxon>
        <taxon>Arthropoda</taxon>
        <taxon>Crustacea</taxon>
        <taxon>Multicrustacea</taxon>
        <taxon>Cirripedia</taxon>
        <taxon>Thoracica</taxon>
        <taxon>Thoracicalcarea</taxon>
        <taxon>Balanomorpha</taxon>
        <taxon>Balanoidea</taxon>
        <taxon>Balanidae</taxon>
        <taxon>Amphibalaninae</taxon>
        <taxon>Amphibalanus</taxon>
    </lineage>
</organism>
<feature type="region of interest" description="Disordered" evidence="1">
    <location>
        <begin position="1"/>
        <end position="20"/>
    </location>
</feature>
<keyword evidence="3" id="KW-1185">Reference proteome</keyword>
<dbReference type="GO" id="GO:0019902">
    <property type="term" value="F:phosphatase binding"/>
    <property type="evidence" value="ECO:0007669"/>
    <property type="project" value="TreeGrafter"/>
</dbReference>
<dbReference type="InterPro" id="IPR031410">
    <property type="entry name" value="SAXO4"/>
</dbReference>
<dbReference type="Pfam" id="PF15691">
    <property type="entry name" value="PPP1R32"/>
    <property type="match status" value="1"/>
</dbReference>
<dbReference type="Proteomes" id="UP000440578">
    <property type="component" value="Unassembled WGS sequence"/>
</dbReference>
<gene>
    <name evidence="2" type="primary">Ppp1r32</name>
    <name evidence="2" type="ORF">FJT64_015171</name>
</gene>
<evidence type="ECO:0000313" key="2">
    <source>
        <dbReference type="EMBL" id="KAF0314371.1"/>
    </source>
</evidence>
<reference evidence="2 3" key="1">
    <citation type="submission" date="2019-07" db="EMBL/GenBank/DDBJ databases">
        <title>Draft genome assembly of a fouling barnacle, Amphibalanus amphitrite (Darwin, 1854): The first reference genome for Thecostraca.</title>
        <authorList>
            <person name="Kim W."/>
        </authorList>
    </citation>
    <scope>NUCLEOTIDE SEQUENCE [LARGE SCALE GENOMIC DNA]</scope>
    <source>
        <strain evidence="2">SNU_AA5</strain>
        <tissue evidence="2">Soma without cirri and trophi</tissue>
    </source>
</reference>